<feature type="compositionally biased region" description="Low complexity" evidence="1">
    <location>
        <begin position="44"/>
        <end position="67"/>
    </location>
</feature>
<feature type="compositionally biased region" description="Basic residues" evidence="1">
    <location>
        <begin position="77"/>
        <end position="86"/>
    </location>
</feature>
<feature type="region of interest" description="Disordered" evidence="1">
    <location>
        <begin position="311"/>
        <end position="336"/>
    </location>
</feature>
<gene>
    <name evidence="3" type="primary">PLEST011864</name>
    <name evidence="3" type="ORF">PLESTB_000675600</name>
</gene>
<feature type="compositionally biased region" description="Low complexity" evidence="1">
    <location>
        <begin position="209"/>
        <end position="224"/>
    </location>
</feature>
<evidence type="ECO:0000256" key="1">
    <source>
        <dbReference type="SAM" id="MobiDB-lite"/>
    </source>
</evidence>
<evidence type="ECO:0000313" key="4">
    <source>
        <dbReference type="Proteomes" id="UP001165080"/>
    </source>
</evidence>
<organism evidence="3 4">
    <name type="scientific">Pleodorina starrii</name>
    <dbReference type="NCBI Taxonomy" id="330485"/>
    <lineage>
        <taxon>Eukaryota</taxon>
        <taxon>Viridiplantae</taxon>
        <taxon>Chlorophyta</taxon>
        <taxon>core chlorophytes</taxon>
        <taxon>Chlorophyceae</taxon>
        <taxon>CS clade</taxon>
        <taxon>Chlamydomonadales</taxon>
        <taxon>Volvocaceae</taxon>
        <taxon>Pleodorina</taxon>
    </lineage>
</organism>
<dbReference type="AlphaFoldDB" id="A0A9W6BJA2"/>
<accession>A0A9W6BJA2</accession>
<reference evidence="3 4" key="1">
    <citation type="journal article" date="2023" name="Commun. Biol.">
        <title>Reorganization of the ancestral sex-determining regions during the evolution of trioecy in Pleodorina starrii.</title>
        <authorList>
            <person name="Takahashi K."/>
            <person name="Suzuki S."/>
            <person name="Kawai-Toyooka H."/>
            <person name="Yamamoto K."/>
            <person name="Hamaji T."/>
            <person name="Ootsuki R."/>
            <person name="Yamaguchi H."/>
            <person name="Kawachi M."/>
            <person name="Higashiyama T."/>
            <person name="Nozaki H."/>
        </authorList>
    </citation>
    <scope>NUCLEOTIDE SEQUENCE [LARGE SCALE GENOMIC DNA]</scope>
    <source>
        <strain evidence="3 4">NIES-4479</strain>
    </source>
</reference>
<feature type="region of interest" description="Disordered" evidence="1">
    <location>
        <begin position="348"/>
        <end position="387"/>
    </location>
</feature>
<feature type="compositionally biased region" description="Basic residues" evidence="1">
    <location>
        <begin position="348"/>
        <end position="359"/>
    </location>
</feature>
<feature type="signal peptide" evidence="2">
    <location>
        <begin position="1"/>
        <end position="17"/>
    </location>
</feature>
<comment type="caution">
    <text evidence="3">The sequence shown here is derived from an EMBL/GenBank/DDBJ whole genome shotgun (WGS) entry which is preliminary data.</text>
</comment>
<name>A0A9W6BJA2_9CHLO</name>
<keyword evidence="2" id="KW-0732">Signal</keyword>
<protein>
    <submittedName>
        <fullName evidence="3">Uncharacterized protein</fullName>
    </submittedName>
</protein>
<keyword evidence="4" id="KW-1185">Reference proteome</keyword>
<feature type="region of interest" description="Disordered" evidence="1">
    <location>
        <begin position="44"/>
        <end position="95"/>
    </location>
</feature>
<feature type="compositionally biased region" description="Low complexity" evidence="1">
    <location>
        <begin position="360"/>
        <end position="369"/>
    </location>
</feature>
<dbReference type="Proteomes" id="UP001165080">
    <property type="component" value="Unassembled WGS sequence"/>
</dbReference>
<dbReference type="EMBL" id="BRXU01000006">
    <property type="protein sequence ID" value="GLC52853.1"/>
    <property type="molecule type" value="Genomic_DNA"/>
</dbReference>
<feature type="chain" id="PRO_5040791678" evidence="2">
    <location>
        <begin position="18"/>
        <end position="513"/>
    </location>
</feature>
<sequence length="513" mass="50453">MLLTSVQLLIVPAAAAAADSGGGGVWPTAPAPVAGRRVAIGAAAAAETEAQRPQTRHTAAAAADQAHGSIYQQHDDHHHHHHHHSRGGLSAGLLAHGDGATATEVELAGSSGPWPSAGELPEGAAPLFAPSAVATDPAVRGAARAAAKAHLAAEAPSCPAVMEELAEATEALLEAAGPDGLTFAELYARLGKAADGGVALGGAEGSGGATAAEGAAASTDGAAAAPPPPSAPTAASTTLLTVSVPPTHHLVSLVLRGLELHGLARRVGGWDALHFKAAQHCRDAIVEVGGAAADAAAAAAGTAAADAAPAPATAPVAPEAQEAGPPPAAASGAAIEGMEPWTRTWARARARAGRRRTQRRGLPALGPLGRRPRPWAPARAPVQGGGAGSAGAGAAAMWDALLQRLLGLVMRQPGLPGELLVSSSDVIPPQAVRELLHHLAAHGRLAVRVVPPPPGLGQRPRQPLLLGGGSAGAAAAAATASSGGGGGGRQVVHYFPVLERYAGSSSLQVAPPP</sequence>
<evidence type="ECO:0000313" key="3">
    <source>
        <dbReference type="EMBL" id="GLC52853.1"/>
    </source>
</evidence>
<evidence type="ECO:0000256" key="2">
    <source>
        <dbReference type="SAM" id="SignalP"/>
    </source>
</evidence>
<proteinExistence type="predicted"/>
<feature type="region of interest" description="Disordered" evidence="1">
    <location>
        <begin position="204"/>
        <end position="234"/>
    </location>
</feature>